<evidence type="ECO:0000256" key="1">
    <source>
        <dbReference type="ARBA" id="ARBA00002265"/>
    </source>
</evidence>
<dbReference type="EMBL" id="CP007142">
    <property type="protein sequence ID" value="AJQ96747.1"/>
    <property type="molecule type" value="Genomic_DNA"/>
</dbReference>
<dbReference type="NCBIfam" id="TIGR04408">
    <property type="entry name" value="LptG_lptG"/>
    <property type="match status" value="1"/>
</dbReference>
<evidence type="ECO:0000313" key="11">
    <source>
        <dbReference type="Proteomes" id="UP000032266"/>
    </source>
</evidence>
<gene>
    <name evidence="10" type="ORF">YC6258_04715</name>
</gene>
<dbReference type="InterPro" id="IPR030923">
    <property type="entry name" value="LptG"/>
</dbReference>
<dbReference type="OrthoDB" id="9776227at2"/>
<evidence type="ECO:0000256" key="6">
    <source>
        <dbReference type="ARBA" id="ARBA00022989"/>
    </source>
</evidence>
<evidence type="ECO:0000256" key="7">
    <source>
        <dbReference type="ARBA" id="ARBA00023136"/>
    </source>
</evidence>
<keyword evidence="6 9" id="KW-1133">Transmembrane helix</keyword>
<dbReference type="AlphaFoldDB" id="A0A0C5VQB6"/>
<comment type="similarity">
    <text evidence="3">Belongs to the LptF/LptG family.</text>
</comment>
<dbReference type="Pfam" id="PF03739">
    <property type="entry name" value="LptF_LptG"/>
    <property type="match status" value="1"/>
</dbReference>
<dbReference type="GO" id="GO:0055085">
    <property type="term" value="P:transmembrane transport"/>
    <property type="evidence" value="ECO:0007669"/>
    <property type="project" value="InterPro"/>
</dbReference>
<keyword evidence="11" id="KW-1185">Reference proteome</keyword>
<dbReference type="PANTHER" id="PTHR33529">
    <property type="entry name" value="SLR0882 PROTEIN-RELATED"/>
    <property type="match status" value="1"/>
</dbReference>
<dbReference type="Proteomes" id="UP000032266">
    <property type="component" value="Chromosome"/>
</dbReference>
<dbReference type="PATRIC" id="fig|1445510.3.peg.4678"/>
<name>A0A0C5VQB6_9GAMM</name>
<comment type="subunit">
    <text evidence="8">Component of the lipopolysaccharide transport and assembly complex. The LptBFG transporter is composed of two ATP-binding proteins (LptB) and two transmembrane proteins (LptF and LptG).</text>
</comment>
<protein>
    <submittedName>
        <fullName evidence="10">Putative permease</fullName>
    </submittedName>
</protein>
<accession>A0A0C5VQB6</accession>
<dbReference type="GO" id="GO:0015920">
    <property type="term" value="P:lipopolysaccharide transport"/>
    <property type="evidence" value="ECO:0007669"/>
    <property type="project" value="TreeGrafter"/>
</dbReference>
<keyword evidence="5 9" id="KW-0812">Transmembrane</keyword>
<feature type="transmembrane region" description="Helical" evidence="9">
    <location>
        <begin position="330"/>
        <end position="348"/>
    </location>
</feature>
<evidence type="ECO:0000256" key="5">
    <source>
        <dbReference type="ARBA" id="ARBA00022692"/>
    </source>
</evidence>
<reference evidence="10 11" key="1">
    <citation type="submission" date="2014-01" db="EMBL/GenBank/DDBJ databases">
        <title>Full genme sequencing of cellulolytic bacterium Gynuella sunshinyii YC6258T gen. nov., sp. nov.</title>
        <authorList>
            <person name="Khan H."/>
            <person name="Chung E.J."/>
            <person name="Chung Y.R."/>
        </authorList>
    </citation>
    <scope>NUCLEOTIDE SEQUENCE [LARGE SCALE GENOMIC DNA]</scope>
    <source>
        <strain evidence="10 11">YC6258</strain>
    </source>
</reference>
<proteinExistence type="inferred from homology"/>
<evidence type="ECO:0000313" key="10">
    <source>
        <dbReference type="EMBL" id="AJQ96747.1"/>
    </source>
</evidence>
<feature type="transmembrane region" description="Helical" evidence="9">
    <location>
        <begin position="63"/>
        <end position="81"/>
    </location>
</feature>
<evidence type="ECO:0000256" key="9">
    <source>
        <dbReference type="SAM" id="Phobius"/>
    </source>
</evidence>
<comment type="subcellular location">
    <subcellularLocation>
        <location evidence="2">Cell membrane</location>
        <topology evidence="2">Multi-pass membrane protein</topology>
    </subcellularLocation>
</comment>
<dbReference type="PANTHER" id="PTHR33529:SF2">
    <property type="entry name" value="LIPOPOLYSACCHARIDE EXPORT SYSTEM PERMEASE PROTEIN LPTG"/>
    <property type="match status" value="1"/>
</dbReference>
<keyword evidence="4" id="KW-1003">Cell membrane</keyword>
<dbReference type="HOGENOM" id="CLU_028799_1_1_6"/>
<dbReference type="InterPro" id="IPR005495">
    <property type="entry name" value="LptG/LptF_permease"/>
</dbReference>
<feature type="transmembrane region" description="Helical" evidence="9">
    <location>
        <begin position="93"/>
        <end position="116"/>
    </location>
</feature>
<feature type="transmembrane region" description="Helical" evidence="9">
    <location>
        <begin position="271"/>
        <end position="289"/>
    </location>
</feature>
<dbReference type="GO" id="GO:0043190">
    <property type="term" value="C:ATP-binding cassette (ABC) transporter complex"/>
    <property type="evidence" value="ECO:0007669"/>
    <property type="project" value="InterPro"/>
</dbReference>
<keyword evidence="7 9" id="KW-0472">Membrane</keyword>
<evidence type="ECO:0000256" key="4">
    <source>
        <dbReference type="ARBA" id="ARBA00022475"/>
    </source>
</evidence>
<dbReference type="KEGG" id="gsn:YC6258_04715"/>
<evidence type="ECO:0000256" key="2">
    <source>
        <dbReference type="ARBA" id="ARBA00004651"/>
    </source>
</evidence>
<feature type="transmembrane region" description="Helical" evidence="9">
    <location>
        <begin position="12"/>
        <end position="29"/>
    </location>
</feature>
<comment type="function">
    <text evidence="1">Part of the ABC transporter complex LptBFG involved in the translocation of lipopolysaccharide (LPS) from the inner membrane to the outer membrane.</text>
</comment>
<sequence>MILNLYLWKRIFTHILTVLLVFGIIEYMMTGLSEFSYGLEGDYQVVQALWFVLVTSPSRLYELFPLIVLVGCLTGLGSLANSSELTVIRAAGFSIPAITIRVLQPVLVIMIVVGLLGETLIPMAESYGQAYRSTRSHEDTSSGRYGFWHKDGSEFIYFGALTPEGNVEGLRRYIVNSNGQPTGMISAKNGKFEHNQWQLFNVEQDDFRDRFIEQHQYDVMTWNTDVTPELLSTLIVEPGKLSILGLWKYVSYLNAQGIDASKYELAFWEKALRPVMTAALVLVAISFIFGPLREVAMGTRIFAGVLVGLLIKMSENILPSFAMIYDIDPIIIDSLPIILCGGVGLWLLRRVG</sequence>
<dbReference type="STRING" id="1445510.YC6258_04715"/>
<dbReference type="RefSeq" id="WP_044618681.1">
    <property type="nucleotide sequence ID" value="NZ_CP007142.1"/>
</dbReference>
<evidence type="ECO:0000256" key="8">
    <source>
        <dbReference type="ARBA" id="ARBA00026081"/>
    </source>
</evidence>
<evidence type="ECO:0000256" key="3">
    <source>
        <dbReference type="ARBA" id="ARBA00007725"/>
    </source>
</evidence>
<organism evidence="10 11">
    <name type="scientific">Gynuella sunshinyii YC6258</name>
    <dbReference type="NCBI Taxonomy" id="1445510"/>
    <lineage>
        <taxon>Bacteria</taxon>
        <taxon>Pseudomonadati</taxon>
        <taxon>Pseudomonadota</taxon>
        <taxon>Gammaproteobacteria</taxon>
        <taxon>Oceanospirillales</taxon>
        <taxon>Saccharospirillaceae</taxon>
        <taxon>Gynuella</taxon>
    </lineage>
</organism>
<feature type="transmembrane region" description="Helical" evidence="9">
    <location>
        <begin position="301"/>
        <end position="324"/>
    </location>
</feature>